<evidence type="ECO:0000256" key="1">
    <source>
        <dbReference type="ARBA" id="ARBA00023224"/>
    </source>
</evidence>
<keyword evidence="6" id="KW-1133">Transmembrane helix</keyword>
<dbReference type="Gene3D" id="1.10.287.950">
    <property type="entry name" value="Methyl-accepting chemotaxis protein"/>
    <property type="match status" value="1"/>
</dbReference>
<dbReference type="PROSITE" id="PS50111">
    <property type="entry name" value="CHEMOTAXIS_TRANSDUC_2"/>
    <property type="match status" value="1"/>
</dbReference>
<dbReference type="SUPFAM" id="SSF141371">
    <property type="entry name" value="PilZ domain-like"/>
    <property type="match status" value="1"/>
</dbReference>
<feature type="transmembrane region" description="Helical" evidence="6">
    <location>
        <begin position="191"/>
        <end position="211"/>
    </location>
</feature>
<dbReference type="InterPro" id="IPR004090">
    <property type="entry name" value="Chemotax_Me-accpt_rcpt"/>
</dbReference>
<dbReference type="InterPro" id="IPR004089">
    <property type="entry name" value="MCPsignal_dom"/>
</dbReference>
<evidence type="ECO:0000256" key="2">
    <source>
        <dbReference type="ARBA" id="ARBA00029447"/>
    </source>
</evidence>
<dbReference type="GO" id="GO:0016020">
    <property type="term" value="C:membrane"/>
    <property type="evidence" value="ECO:0007669"/>
    <property type="project" value="InterPro"/>
</dbReference>
<comment type="similarity">
    <text evidence="2">Belongs to the methyl-accepting chemotaxis (MCP) protein family.</text>
</comment>
<keyword evidence="1 3" id="KW-0807">Transducer</keyword>
<organism evidence="8 9">
    <name type="scientific">Chromobacterium phragmitis</name>
    <dbReference type="NCBI Taxonomy" id="2202141"/>
    <lineage>
        <taxon>Bacteria</taxon>
        <taxon>Pseudomonadati</taxon>
        <taxon>Pseudomonadota</taxon>
        <taxon>Betaproteobacteria</taxon>
        <taxon>Neisseriales</taxon>
        <taxon>Chromobacteriaceae</taxon>
        <taxon>Chromobacterium</taxon>
    </lineage>
</organism>
<evidence type="ECO:0000259" key="7">
    <source>
        <dbReference type="PROSITE" id="PS50111"/>
    </source>
</evidence>
<dbReference type="InterPro" id="IPR009875">
    <property type="entry name" value="PilZ_domain"/>
</dbReference>
<keyword evidence="6" id="KW-0812">Transmembrane</keyword>
<keyword evidence="4" id="KW-0175">Coiled coil</keyword>
<evidence type="ECO:0000313" key="8">
    <source>
        <dbReference type="EMBL" id="AXE33487.1"/>
    </source>
</evidence>
<feature type="region of interest" description="Disordered" evidence="5">
    <location>
        <begin position="293"/>
        <end position="313"/>
    </location>
</feature>
<keyword evidence="6" id="KW-0472">Membrane</keyword>
<dbReference type="SUPFAM" id="SSF58104">
    <property type="entry name" value="Methyl-accepting chemotaxis protein (MCP) signaling domain"/>
    <property type="match status" value="1"/>
</dbReference>
<dbReference type="AlphaFoldDB" id="A0A344UDY9"/>
<gene>
    <name evidence="8" type="ORF">DK843_03640</name>
</gene>
<evidence type="ECO:0000256" key="4">
    <source>
        <dbReference type="SAM" id="Coils"/>
    </source>
</evidence>
<evidence type="ECO:0000256" key="3">
    <source>
        <dbReference type="PROSITE-ProRule" id="PRU00284"/>
    </source>
</evidence>
<feature type="transmembrane region" description="Helical" evidence="6">
    <location>
        <begin position="16"/>
        <end position="37"/>
    </location>
</feature>
<feature type="coiled-coil region" evidence="4">
    <location>
        <begin position="86"/>
        <end position="113"/>
    </location>
</feature>
<dbReference type="GO" id="GO:0004888">
    <property type="term" value="F:transmembrane signaling receptor activity"/>
    <property type="evidence" value="ECO:0007669"/>
    <property type="project" value="InterPro"/>
</dbReference>
<dbReference type="PANTHER" id="PTHR32089:SF112">
    <property type="entry name" value="LYSOZYME-LIKE PROTEIN-RELATED"/>
    <property type="match status" value="1"/>
</dbReference>
<proteinExistence type="inferred from homology"/>
<dbReference type="GO" id="GO:0035438">
    <property type="term" value="F:cyclic-di-GMP binding"/>
    <property type="evidence" value="ECO:0007669"/>
    <property type="project" value="InterPro"/>
</dbReference>
<evidence type="ECO:0000313" key="9">
    <source>
        <dbReference type="Proteomes" id="UP000252038"/>
    </source>
</evidence>
<dbReference type="PRINTS" id="PR00260">
    <property type="entry name" value="CHEMTRNSDUCR"/>
</dbReference>
<dbReference type="Pfam" id="PF07238">
    <property type="entry name" value="PilZ"/>
    <property type="match status" value="1"/>
</dbReference>
<dbReference type="EMBL" id="CP029554">
    <property type="protein sequence ID" value="AXE33487.1"/>
    <property type="molecule type" value="Genomic_DNA"/>
</dbReference>
<name>A0A344UDY9_9NEIS</name>
<sequence>MPLAERMMRQLSVKQLMILGTLIVAVPLLIGNAMIWLSDTTLMRAETEQRQLAEATIAFKNTRYNVVQIQQFLTDAAATGEGSDDYRDAETNRKQAQQELDKLIRLLPELSSSLQPLKGQIDKLHEVGRKMAEVYIHQGREAGNAIMKQPGTGFDDTTDAINKQLEQVAGQLDKQSSAASSSQRDILDDAFIVNVTVAAIAMLLVVIGNYYQFRRLTRILGGEPAYATQVAREIAAGNLALEVVNRSKDPDSLLGAMKDMAGKLAEYMRLLDLESKQVAQSSYQISDISKHITDTSQQEQSHSADVRRATSDLSDTAESVRNIAQMVSTHADQARNSAEQGMATMRGNIEEMGQAVHEARTAESKILALGEANKKIQLITQTIASITDQTNLLALNAAIEAARAGEQGRGFAVVADEVRKLAYHASQATDEITSIIGNLNQLIEENTRSVQGIIERTHAGMEKAEQASSAISGLVKDIDNNVDAAHRIGQASVEQMLKLTTLQQQLDTLLSSLNENSLKVHTTGAISQDLYRVTENLRDIMQQFQFDPNWMATPQANDNRKPPRVSKNLLVQVHEGERLRDAITADFSMSGLQLRLPLPLDVPMDKPLQLKLQLPRDSIKDYVSQEPLELKAKLLWSKETDEGHLYGLTFIGPSLQQQDRLRQCFEFYSQSPHFH</sequence>
<reference evidence="8 9" key="1">
    <citation type="submission" date="2018-05" db="EMBL/GenBank/DDBJ databases">
        <title>Genome sequencing, assembly and analysis of the novel insecticidal bacterium, Chromobacterium phragmitis.</title>
        <authorList>
            <person name="Sparks M.E."/>
            <person name="Blackburn M.B."/>
            <person name="Gundersen-Rindal D.E."/>
        </authorList>
    </citation>
    <scope>NUCLEOTIDE SEQUENCE [LARGE SCALE GENOMIC DNA]</scope>
    <source>
        <strain evidence="8">IIBBL 274-1</strain>
    </source>
</reference>
<dbReference type="GO" id="GO:0007165">
    <property type="term" value="P:signal transduction"/>
    <property type="evidence" value="ECO:0007669"/>
    <property type="project" value="UniProtKB-KW"/>
</dbReference>
<dbReference type="PANTHER" id="PTHR32089">
    <property type="entry name" value="METHYL-ACCEPTING CHEMOTAXIS PROTEIN MCPB"/>
    <property type="match status" value="1"/>
</dbReference>
<accession>A0A344UDY9</accession>
<dbReference type="SMART" id="SM00283">
    <property type="entry name" value="MA"/>
    <property type="match status" value="1"/>
</dbReference>
<evidence type="ECO:0000256" key="5">
    <source>
        <dbReference type="SAM" id="MobiDB-lite"/>
    </source>
</evidence>
<dbReference type="Pfam" id="PF00015">
    <property type="entry name" value="MCPsignal"/>
    <property type="match status" value="1"/>
</dbReference>
<dbReference type="Gene3D" id="2.40.10.220">
    <property type="entry name" value="predicted glycosyltransferase like domains"/>
    <property type="match status" value="1"/>
</dbReference>
<dbReference type="KEGG" id="chrb:DK843_03640"/>
<evidence type="ECO:0000256" key="6">
    <source>
        <dbReference type="SAM" id="Phobius"/>
    </source>
</evidence>
<dbReference type="Proteomes" id="UP000252038">
    <property type="component" value="Chromosome"/>
</dbReference>
<protein>
    <submittedName>
        <fullName evidence="8">Chemotaxis protein</fullName>
    </submittedName>
</protein>
<dbReference type="GO" id="GO:0006935">
    <property type="term" value="P:chemotaxis"/>
    <property type="evidence" value="ECO:0007669"/>
    <property type="project" value="InterPro"/>
</dbReference>
<feature type="domain" description="Methyl-accepting transducer" evidence="7">
    <location>
        <begin position="274"/>
        <end position="510"/>
    </location>
</feature>